<dbReference type="AlphaFoldDB" id="A0A2P5HL70"/>
<keyword evidence="2 6" id="KW-0479">Metal-binding</keyword>
<dbReference type="InterPro" id="IPR036396">
    <property type="entry name" value="Cyt_P450_sf"/>
</dbReference>
<dbReference type="GO" id="GO:0020037">
    <property type="term" value="F:heme binding"/>
    <property type="evidence" value="ECO:0007669"/>
    <property type="project" value="InterPro"/>
</dbReference>
<dbReference type="STRING" id="158607.A0A2P5HL70"/>
<evidence type="ECO:0000256" key="3">
    <source>
        <dbReference type="ARBA" id="ARBA00023002"/>
    </source>
</evidence>
<dbReference type="GO" id="GO:0016705">
    <property type="term" value="F:oxidoreductase activity, acting on paired donors, with incorporation or reduction of molecular oxygen"/>
    <property type="evidence" value="ECO:0007669"/>
    <property type="project" value="InterPro"/>
</dbReference>
<evidence type="ECO:0000256" key="2">
    <source>
        <dbReference type="ARBA" id="ARBA00022723"/>
    </source>
</evidence>
<dbReference type="OrthoDB" id="1103324at2759"/>
<dbReference type="EMBL" id="MAVT02001411">
    <property type="protein sequence ID" value="POS70997.1"/>
    <property type="molecule type" value="Genomic_DNA"/>
</dbReference>
<dbReference type="InterPro" id="IPR001128">
    <property type="entry name" value="Cyt_P450"/>
</dbReference>
<evidence type="ECO:0000256" key="1">
    <source>
        <dbReference type="ARBA" id="ARBA00010617"/>
    </source>
</evidence>
<feature type="transmembrane region" description="Helical" evidence="8">
    <location>
        <begin position="20"/>
        <end position="44"/>
    </location>
</feature>
<evidence type="ECO:0000256" key="6">
    <source>
        <dbReference type="PIRSR" id="PIRSR602401-1"/>
    </source>
</evidence>
<reference evidence="9" key="1">
    <citation type="submission" date="2017-09" db="EMBL/GenBank/DDBJ databases">
        <title>Polyketide synthases of a Diaporthe helianthi virulent isolate.</title>
        <authorList>
            <person name="Baroncelli R."/>
        </authorList>
    </citation>
    <scope>NUCLEOTIDE SEQUENCE [LARGE SCALE GENOMIC DNA]</scope>
    <source>
        <strain evidence="9">7/96</strain>
    </source>
</reference>
<keyword evidence="8" id="KW-0812">Transmembrane</keyword>
<evidence type="ECO:0000256" key="5">
    <source>
        <dbReference type="ARBA" id="ARBA00023033"/>
    </source>
</evidence>
<organism evidence="9 10">
    <name type="scientific">Diaporthe helianthi</name>
    <dbReference type="NCBI Taxonomy" id="158607"/>
    <lineage>
        <taxon>Eukaryota</taxon>
        <taxon>Fungi</taxon>
        <taxon>Dikarya</taxon>
        <taxon>Ascomycota</taxon>
        <taxon>Pezizomycotina</taxon>
        <taxon>Sordariomycetes</taxon>
        <taxon>Sordariomycetidae</taxon>
        <taxon>Diaporthales</taxon>
        <taxon>Diaporthaceae</taxon>
        <taxon>Diaporthe</taxon>
    </lineage>
</organism>
<accession>A0A2P5HL70</accession>
<dbReference type="Gene3D" id="1.10.630.10">
    <property type="entry name" value="Cytochrome P450"/>
    <property type="match status" value="1"/>
</dbReference>
<dbReference type="GO" id="GO:0005506">
    <property type="term" value="F:iron ion binding"/>
    <property type="evidence" value="ECO:0007669"/>
    <property type="project" value="InterPro"/>
</dbReference>
<keyword evidence="8" id="KW-1133">Transmembrane helix</keyword>
<dbReference type="GO" id="GO:0004497">
    <property type="term" value="F:monooxygenase activity"/>
    <property type="evidence" value="ECO:0007669"/>
    <property type="project" value="UniProtKB-KW"/>
</dbReference>
<name>A0A2P5HL70_DIAHE</name>
<dbReference type="InParanoid" id="A0A2P5HL70"/>
<dbReference type="PANTHER" id="PTHR46300">
    <property type="entry name" value="P450, PUTATIVE (EUROFUNG)-RELATED-RELATED"/>
    <property type="match status" value="1"/>
</dbReference>
<keyword evidence="4 6" id="KW-0408">Iron</keyword>
<comment type="cofactor">
    <cofactor evidence="6">
        <name>heme</name>
        <dbReference type="ChEBI" id="CHEBI:30413"/>
    </cofactor>
</comment>
<evidence type="ECO:0000313" key="10">
    <source>
        <dbReference type="Proteomes" id="UP000094444"/>
    </source>
</evidence>
<dbReference type="PROSITE" id="PS00086">
    <property type="entry name" value="CYTOCHROME_P450"/>
    <property type="match status" value="1"/>
</dbReference>
<evidence type="ECO:0000256" key="4">
    <source>
        <dbReference type="ARBA" id="ARBA00023004"/>
    </source>
</evidence>
<evidence type="ECO:0000256" key="8">
    <source>
        <dbReference type="SAM" id="Phobius"/>
    </source>
</evidence>
<keyword evidence="10" id="KW-1185">Reference proteome</keyword>
<gene>
    <name evidence="9" type="ORF">DHEL01_v210610</name>
</gene>
<dbReference type="Proteomes" id="UP000094444">
    <property type="component" value="Unassembled WGS sequence"/>
</dbReference>
<proteinExistence type="inferred from homology"/>
<keyword evidence="3 7" id="KW-0560">Oxidoreductase</keyword>
<keyword evidence="8" id="KW-0472">Membrane</keyword>
<dbReference type="InterPro" id="IPR002401">
    <property type="entry name" value="Cyt_P450_E_grp-I"/>
</dbReference>
<comment type="similarity">
    <text evidence="1 7">Belongs to the cytochrome P450 family.</text>
</comment>
<keyword evidence="6 7" id="KW-0349">Heme</keyword>
<dbReference type="InterPro" id="IPR050364">
    <property type="entry name" value="Cytochrome_P450_fung"/>
</dbReference>
<evidence type="ECO:0000313" key="9">
    <source>
        <dbReference type="EMBL" id="POS70997.1"/>
    </source>
</evidence>
<comment type="caution">
    <text evidence="9">The sequence shown here is derived from an EMBL/GenBank/DDBJ whole genome shotgun (WGS) entry which is preliminary data.</text>
</comment>
<evidence type="ECO:0000256" key="7">
    <source>
        <dbReference type="RuleBase" id="RU000461"/>
    </source>
</evidence>
<sequence>MDNAGNGTAGHVPSVNIASFSYTGFNTGILMAMSALVVISYRLYSTSGRRPANYPPGPPTVPILGNMLEFPSDYLQYKFSEAAKTYGDAVSFKIMHQTIISLNTPSLVKELLDVRSSSSSNRPKSTLTDIMTADLNMGTNFHGKSRHHLKINKQEIDVNLWTDHAKRYVTSFLLSVMYGFRAARVDSPPVRDLVDVHRRFVDILNFGGAPPVDLFPILKWVPRCFAGWKADAEDIGRCQQELFAKWTGQVRARLERGQGTGCLMEDVIPNMREWGMKNDDWLNNLGGSLLEASDTVPVTVWSFIICAVLYPEKQAIAAAELARVIGPDRVPLHKDLSNLPYTRAFINESMRMYPVAPVGIPHEMSQDEVVDGVLYPKGATVFQNTWFIFRDERYFDQPHEFMPERFLHSTFGTRPDVVDDPARRDTLLWGSGRRICPGQLAAKTSIEVICPYLLWAFDFERAVDPVTGHELKPTIKFEHGIVAVPEKIPCRIVPKSQKHVETVRREFGRVTEDLQRYELEVSVEDAAYNEKFRDIYVVDYRCNMRRSSLFLKLIA</sequence>
<feature type="binding site" description="axial binding residue" evidence="6">
    <location>
        <position position="436"/>
    </location>
    <ligand>
        <name>heme</name>
        <dbReference type="ChEBI" id="CHEBI:30413"/>
    </ligand>
    <ligandPart>
        <name>Fe</name>
        <dbReference type="ChEBI" id="CHEBI:18248"/>
    </ligandPart>
</feature>
<dbReference type="SUPFAM" id="SSF48264">
    <property type="entry name" value="Cytochrome P450"/>
    <property type="match status" value="1"/>
</dbReference>
<protein>
    <submittedName>
        <fullName evidence="9">Cytochrome P450</fullName>
    </submittedName>
</protein>
<dbReference type="PANTHER" id="PTHR46300:SF2">
    <property type="entry name" value="CYTOCHROME P450 MONOOXYGENASE ALNH-RELATED"/>
    <property type="match status" value="1"/>
</dbReference>
<keyword evidence="5 7" id="KW-0503">Monooxygenase</keyword>
<dbReference type="Pfam" id="PF00067">
    <property type="entry name" value="p450"/>
    <property type="match status" value="2"/>
</dbReference>
<dbReference type="PRINTS" id="PR00463">
    <property type="entry name" value="EP450I"/>
</dbReference>
<dbReference type="InterPro" id="IPR017972">
    <property type="entry name" value="Cyt_P450_CS"/>
</dbReference>